<evidence type="ECO:0000313" key="1">
    <source>
        <dbReference type="EMBL" id="KAK3757726.1"/>
    </source>
</evidence>
<dbReference type="Proteomes" id="UP001283361">
    <property type="component" value="Unassembled WGS sequence"/>
</dbReference>
<feature type="non-terminal residue" evidence="1">
    <location>
        <position position="35"/>
    </location>
</feature>
<sequence>MVTVVQVFPLLELNCRSTDNKQEHWSALYVICKYA</sequence>
<protein>
    <submittedName>
        <fullName evidence="1">Uncharacterized protein</fullName>
    </submittedName>
</protein>
<name>A0AAE1D547_9GAST</name>
<comment type="caution">
    <text evidence="1">The sequence shown here is derived from an EMBL/GenBank/DDBJ whole genome shotgun (WGS) entry which is preliminary data.</text>
</comment>
<proteinExistence type="predicted"/>
<dbReference type="AlphaFoldDB" id="A0AAE1D547"/>
<keyword evidence="2" id="KW-1185">Reference proteome</keyword>
<organism evidence="1 2">
    <name type="scientific">Elysia crispata</name>
    <name type="common">lettuce slug</name>
    <dbReference type="NCBI Taxonomy" id="231223"/>
    <lineage>
        <taxon>Eukaryota</taxon>
        <taxon>Metazoa</taxon>
        <taxon>Spiralia</taxon>
        <taxon>Lophotrochozoa</taxon>
        <taxon>Mollusca</taxon>
        <taxon>Gastropoda</taxon>
        <taxon>Heterobranchia</taxon>
        <taxon>Euthyneura</taxon>
        <taxon>Panpulmonata</taxon>
        <taxon>Sacoglossa</taxon>
        <taxon>Placobranchoidea</taxon>
        <taxon>Plakobranchidae</taxon>
        <taxon>Elysia</taxon>
    </lineage>
</organism>
<gene>
    <name evidence="1" type="ORF">RRG08_000551</name>
</gene>
<dbReference type="EMBL" id="JAWDGP010005338">
    <property type="protein sequence ID" value="KAK3757726.1"/>
    <property type="molecule type" value="Genomic_DNA"/>
</dbReference>
<reference evidence="1" key="1">
    <citation type="journal article" date="2023" name="G3 (Bethesda)">
        <title>A reference genome for the long-term kleptoplast-retaining sea slug Elysia crispata morphotype clarki.</title>
        <authorList>
            <person name="Eastman K.E."/>
            <person name="Pendleton A.L."/>
            <person name="Shaikh M.A."/>
            <person name="Suttiyut T."/>
            <person name="Ogas R."/>
            <person name="Tomko P."/>
            <person name="Gavelis G."/>
            <person name="Widhalm J.R."/>
            <person name="Wisecaver J.H."/>
        </authorList>
    </citation>
    <scope>NUCLEOTIDE SEQUENCE</scope>
    <source>
        <strain evidence="1">ECLA1</strain>
    </source>
</reference>
<evidence type="ECO:0000313" key="2">
    <source>
        <dbReference type="Proteomes" id="UP001283361"/>
    </source>
</evidence>
<accession>A0AAE1D547</accession>